<gene>
    <name evidence="4" type="ORF">CBF30_07905</name>
</gene>
<name>A0A430AHB1_9ENTE</name>
<sequence length="168" mass="18793">MVETNKQVQNTEIKGELTFEDKVVQKIVGIALEKVEGLLTVDGGFFSNLTQKLVDTDDVTKGVDVEVGKKQVAVDLNVVVEYGRNIPELFDSIRKVIKENVKKMTGLEVVEVNVNVIDVKSKQQHEEDSVSLQEKTSEVLDNSADKVKSTYNSTKKEAKKKLDENRVQ</sequence>
<dbReference type="InterPro" id="IPR005531">
    <property type="entry name" value="Asp23"/>
</dbReference>
<accession>A0A430AHB1</accession>
<feature type="compositionally biased region" description="Basic and acidic residues" evidence="3">
    <location>
        <begin position="135"/>
        <end position="168"/>
    </location>
</feature>
<dbReference type="RefSeq" id="WP_126824797.1">
    <property type="nucleotide sequence ID" value="NZ_JBHLWU010000002.1"/>
</dbReference>
<proteinExistence type="inferred from homology"/>
<comment type="caution">
    <text evidence="4">The sequence shown here is derived from an EMBL/GenBank/DDBJ whole genome shotgun (WGS) entry which is preliminary data.</text>
</comment>
<feature type="region of interest" description="Disordered" evidence="3">
    <location>
        <begin position="125"/>
        <end position="168"/>
    </location>
</feature>
<comment type="similarity">
    <text evidence="1">Belongs to the asp23 family.</text>
</comment>
<evidence type="ECO:0000256" key="2">
    <source>
        <dbReference type="ARBA" id="ARBA00039575"/>
    </source>
</evidence>
<dbReference type="EMBL" id="NGJZ01000002">
    <property type="protein sequence ID" value="RSU07167.1"/>
    <property type="molecule type" value="Genomic_DNA"/>
</dbReference>
<keyword evidence="5" id="KW-1185">Reference proteome</keyword>
<dbReference type="PANTHER" id="PTHR34297:SF3">
    <property type="entry name" value="ALKALINE SHOCK PROTEIN 23"/>
    <property type="match status" value="1"/>
</dbReference>
<reference evidence="4 5" key="1">
    <citation type="submission" date="2017-05" db="EMBL/GenBank/DDBJ databases">
        <title>Vagococcus spp. assemblies.</title>
        <authorList>
            <person name="Gulvik C.A."/>
        </authorList>
    </citation>
    <scope>NUCLEOTIDE SEQUENCE [LARGE SCALE GENOMIC DNA]</scope>
    <source>
        <strain evidence="4 5">DSM 24756</strain>
    </source>
</reference>
<evidence type="ECO:0000256" key="3">
    <source>
        <dbReference type="SAM" id="MobiDB-lite"/>
    </source>
</evidence>
<evidence type="ECO:0000313" key="5">
    <source>
        <dbReference type="Proteomes" id="UP000288669"/>
    </source>
</evidence>
<dbReference type="Pfam" id="PF03780">
    <property type="entry name" value="Asp23"/>
    <property type="match status" value="1"/>
</dbReference>
<dbReference type="Proteomes" id="UP000288669">
    <property type="component" value="Unassembled WGS sequence"/>
</dbReference>
<protein>
    <recommendedName>
        <fullName evidence="2">Stress response regulator gls24 homolog</fullName>
    </recommendedName>
</protein>
<evidence type="ECO:0000313" key="4">
    <source>
        <dbReference type="EMBL" id="RSU07167.1"/>
    </source>
</evidence>
<evidence type="ECO:0000256" key="1">
    <source>
        <dbReference type="ARBA" id="ARBA00005721"/>
    </source>
</evidence>
<dbReference type="PANTHER" id="PTHR34297">
    <property type="entry name" value="HYPOTHETICAL CYTOSOLIC PROTEIN-RELATED"/>
    <property type="match status" value="1"/>
</dbReference>
<dbReference type="OrthoDB" id="9808942at2"/>
<dbReference type="AlphaFoldDB" id="A0A430AHB1"/>
<organism evidence="4 5">
    <name type="scientific">Vagococcus entomophilus</name>
    <dbReference type="NCBI Taxonomy" id="1160095"/>
    <lineage>
        <taxon>Bacteria</taxon>
        <taxon>Bacillati</taxon>
        <taxon>Bacillota</taxon>
        <taxon>Bacilli</taxon>
        <taxon>Lactobacillales</taxon>
        <taxon>Enterococcaceae</taxon>
        <taxon>Vagococcus</taxon>
    </lineage>
</organism>